<dbReference type="InParanoid" id="F8Q765"/>
<evidence type="ECO:0000313" key="3">
    <source>
        <dbReference type="Proteomes" id="UP000008063"/>
    </source>
</evidence>
<reference evidence="3" key="1">
    <citation type="journal article" date="2011" name="Science">
        <title>The plant cell wall-decomposing machinery underlies the functional diversity of forest fungi.</title>
        <authorList>
            <person name="Eastwood D.C."/>
            <person name="Floudas D."/>
            <person name="Binder M."/>
            <person name="Majcherczyk A."/>
            <person name="Schneider P."/>
            <person name="Aerts A."/>
            <person name="Asiegbu F.O."/>
            <person name="Baker S.E."/>
            <person name="Barry K."/>
            <person name="Bendiksby M."/>
            <person name="Blumentritt M."/>
            <person name="Coutinho P.M."/>
            <person name="Cullen D."/>
            <person name="de Vries R.P."/>
            <person name="Gathman A."/>
            <person name="Goodell B."/>
            <person name="Henrissat B."/>
            <person name="Ihrmark K."/>
            <person name="Kauserud H."/>
            <person name="Kohler A."/>
            <person name="LaButti K."/>
            <person name="Lapidus A."/>
            <person name="Lavin J.L."/>
            <person name="Lee Y.-H."/>
            <person name="Lindquist E."/>
            <person name="Lilly W."/>
            <person name="Lucas S."/>
            <person name="Morin E."/>
            <person name="Murat C."/>
            <person name="Oguiza J.A."/>
            <person name="Park J."/>
            <person name="Pisabarro A.G."/>
            <person name="Riley R."/>
            <person name="Rosling A."/>
            <person name="Salamov A."/>
            <person name="Schmidt O."/>
            <person name="Schmutz J."/>
            <person name="Skrede I."/>
            <person name="Stenlid J."/>
            <person name="Wiebenga A."/>
            <person name="Xie X."/>
            <person name="Kuees U."/>
            <person name="Hibbett D.S."/>
            <person name="Hoffmeister D."/>
            <person name="Hoegberg N."/>
            <person name="Martin F."/>
            <person name="Grigoriev I.V."/>
            <person name="Watkinson S.C."/>
        </authorList>
    </citation>
    <scope>NUCLEOTIDE SEQUENCE [LARGE SCALE GENOMIC DNA]</scope>
    <source>
        <strain evidence="3">strain S7.3</strain>
    </source>
</reference>
<keyword evidence="3" id="KW-1185">Reference proteome</keyword>
<feature type="compositionally biased region" description="Basic and acidic residues" evidence="1">
    <location>
        <begin position="39"/>
        <end position="63"/>
    </location>
</feature>
<sequence length="63" mass="7050">MTPQASRFSKKPKPIGRSVVRQLMLMAISNTTPASLCQPHERSMANKKELRADKAEIKKIKAT</sequence>
<name>F8Q765_SERL3</name>
<evidence type="ECO:0000313" key="2">
    <source>
        <dbReference type="EMBL" id="EGN95403.1"/>
    </source>
</evidence>
<protein>
    <submittedName>
        <fullName evidence="2">Uncharacterized protein</fullName>
    </submittedName>
</protein>
<dbReference type="AlphaFoldDB" id="F8Q765"/>
<evidence type="ECO:0000256" key="1">
    <source>
        <dbReference type="SAM" id="MobiDB-lite"/>
    </source>
</evidence>
<dbReference type="Proteomes" id="UP000008063">
    <property type="component" value="Unassembled WGS sequence"/>
</dbReference>
<gene>
    <name evidence="2" type="ORF">SERLA73DRAFT_142054</name>
</gene>
<dbReference type="HOGENOM" id="CLU_2887187_0_0_1"/>
<proteinExistence type="predicted"/>
<feature type="region of interest" description="Disordered" evidence="1">
    <location>
        <begin position="36"/>
        <end position="63"/>
    </location>
</feature>
<accession>F8Q765</accession>
<organism evidence="3">
    <name type="scientific">Serpula lacrymans var. lacrymans (strain S7.3)</name>
    <name type="common">Dry rot fungus</name>
    <dbReference type="NCBI Taxonomy" id="936435"/>
    <lineage>
        <taxon>Eukaryota</taxon>
        <taxon>Fungi</taxon>
        <taxon>Dikarya</taxon>
        <taxon>Basidiomycota</taxon>
        <taxon>Agaricomycotina</taxon>
        <taxon>Agaricomycetes</taxon>
        <taxon>Agaricomycetidae</taxon>
        <taxon>Boletales</taxon>
        <taxon>Coniophorineae</taxon>
        <taxon>Serpulaceae</taxon>
        <taxon>Serpula</taxon>
    </lineage>
</organism>
<dbReference type="EMBL" id="GL945485">
    <property type="protein sequence ID" value="EGN95403.1"/>
    <property type="molecule type" value="Genomic_DNA"/>
</dbReference>